<feature type="compositionally biased region" description="Low complexity" evidence="1">
    <location>
        <begin position="113"/>
        <end position="125"/>
    </location>
</feature>
<reference evidence="3 4" key="1">
    <citation type="submission" date="2020-02" db="EMBL/GenBank/DDBJ databases">
        <authorList>
            <person name="Sun Q."/>
        </authorList>
    </citation>
    <scope>NUCLEOTIDE SEQUENCE [LARGE SCALE GENOMIC DNA]</scope>
    <source>
        <strain evidence="3 4">YIM 13062</strain>
    </source>
</reference>
<gene>
    <name evidence="3" type="ORF">GTW58_11485</name>
</gene>
<sequence length="328" mass="35502">MMPGSALQNLLLEIERATWPWLSGAPNSFGWGQEQFEHHMEATARFLRAHLGMPEQIETFEPDPVVILPKGFTGFTINNQPAPPSAVPYTPPVPTIYLPAGTDPATIAQHRNTTPTPATSNMAAPTPTPTPAPAPAEASPEPSAESREHTITTPIPADADITPYWEAVEHHLGDQAPEILNPPATDEEITALETTLGLTLPTQLRASLARHNGMGTYPEDNFPGEILLSCEEIIDQYETWQQVFDDLDEDTRNFNLSGDTGLTLPGFWNHGWIPITDDGTGNAYVTDTTPGPNGTTGQIISITTDGPSPGVIYPNLATLLHHYVHGED</sequence>
<dbReference type="AlphaFoldDB" id="A0A846TUM2"/>
<proteinExistence type="predicted"/>
<keyword evidence="4" id="KW-1185">Reference proteome</keyword>
<evidence type="ECO:0000259" key="2">
    <source>
        <dbReference type="SMART" id="SM00860"/>
    </source>
</evidence>
<dbReference type="RefSeq" id="WP_119933600.1">
    <property type="nucleotide sequence ID" value="NZ_JAAVUN010000030.1"/>
</dbReference>
<accession>A0A846TUM2</accession>
<protein>
    <recommendedName>
        <fullName evidence="2">Knr4/Smi1-like domain-containing protein</fullName>
    </recommendedName>
</protein>
<feature type="domain" description="Knr4/Smi1-like" evidence="2">
    <location>
        <begin position="183"/>
        <end position="322"/>
    </location>
</feature>
<dbReference type="InterPro" id="IPR037883">
    <property type="entry name" value="Knr4/Smi1-like_sf"/>
</dbReference>
<dbReference type="SUPFAM" id="SSF160631">
    <property type="entry name" value="SMI1/KNR4-like"/>
    <property type="match status" value="1"/>
</dbReference>
<dbReference type="Proteomes" id="UP000521379">
    <property type="component" value="Unassembled WGS sequence"/>
</dbReference>
<dbReference type="InterPro" id="IPR018958">
    <property type="entry name" value="Knr4/Smi1-like_dom"/>
</dbReference>
<dbReference type="PANTHER" id="PTHR47432">
    <property type="entry name" value="CELL WALL ASSEMBLY REGULATOR SMI1"/>
    <property type="match status" value="1"/>
</dbReference>
<evidence type="ECO:0000313" key="4">
    <source>
        <dbReference type="Proteomes" id="UP000521379"/>
    </source>
</evidence>
<organism evidence="3 4">
    <name type="scientific">Kocuria subflava</name>
    <dbReference type="NCBI Taxonomy" id="1736139"/>
    <lineage>
        <taxon>Bacteria</taxon>
        <taxon>Bacillati</taxon>
        <taxon>Actinomycetota</taxon>
        <taxon>Actinomycetes</taxon>
        <taxon>Micrococcales</taxon>
        <taxon>Micrococcaceae</taxon>
        <taxon>Kocuria</taxon>
    </lineage>
</organism>
<dbReference type="SMART" id="SM00860">
    <property type="entry name" value="SMI1_KNR4"/>
    <property type="match status" value="1"/>
</dbReference>
<dbReference type="EMBL" id="JAAVUN010000030">
    <property type="protein sequence ID" value="NKE10539.1"/>
    <property type="molecule type" value="Genomic_DNA"/>
</dbReference>
<dbReference type="Pfam" id="PF09346">
    <property type="entry name" value="SMI1_KNR4"/>
    <property type="match status" value="1"/>
</dbReference>
<name>A0A846TUM2_9MICC</name>
<dbReference type="PANTHER" id="PTHR47432:SF1">
    <property type="entry name" value="CELL WALL ASSEMBLY REGULATOR SMI1"/>
    <property type="match status" value="1"/>
</dbReference>
<evidence type="ECO:0000256" key="1">
    <source>
        <dbReference type="SAM" id="MobiDB-lite"/>
    </source>
</evidence>
<evidence type="ECO:0000313" key="3">
    <source>
        <dbReference type="EMBL" id="NKE10539.1"/>
    </source>
</evidence>
<comment type="caution">
    <text evidence="3">The sequence shown here is derived from an EMBL/GenBank/DDBJ whole genome shotgun (WGS) entry which is preliminary data.</text>
</comment>
<dbReference type="InterPro" id="IPR051873">
    <property type="entry name" value="KNR4/SMI1_regulator"/>
</dbReference>
<feature type="region of interest" description="Disordered" evidence="1">
    <location>
        <begin position="108"/>
        <end position="149"/>
    </location>
</feature>
<dbReference type="Gene3D" id="3.40.1580.10">
    <property type="entry name" value="SMI1/KNR4-like"/>
    <property type="match status" value="1"/>
</dbReference>